<dbReference type="InterPro" id="IPR036691">
    <property type="entry name" value="Endo/exonu/phosph_ase_sf"/>
</dbReference>
<evidence type="ECO:0000313" key="2">
    <source>
        <dbReference type="Proteomes" id="UP001153076"/>
    </source>
</evidence>
<name>A0A9Q1JK15_9CARY</name>
<keyword evidence="2" id="KW-1185">Reference proteome</keyword>
<dbReference type="Proteomes" id="UP001153076">
    <property type="component" value="Unassembled WGS sequence"/>
</dbReference>
<evidence type="ECO:0000313" key="1">
    <source>
        <dbReference type="EMBL" id="KAJ8420995.1"/>
    </source>
</evidence>
<accession>A0A9Q1JK15</accession>
<dbReference type="SUPFAM" id="SSF56219">
    <property type="entry name" value="DNase I-like"/>
    <property type="match status" value="1"/>
</dbReference>
<organism evidence="1 2">
    <name type="scientific">Carnegiea gigantea</name>
    <dbReference type="NCBI Taxonomy" id="171969"/>
    <lineage>
        <taxon>Eukaryota</taxon>
        <taxon>Viridiplantae</taxon>
        <taxon>Streptophyta</taxon>
        <taxon>Embryophyta</taxon>
        <taxon>Tracheophyta</taxon>
        <taxon>Spermatophyta</taxon>
        <taxon>Magnoliopsida</taxon>
        <taxon>eudicotyledons</taxon>
        <taxon>Gunneridae</taxon>
        <taxon>Pentapetalae</taxon>
        <taxon>Caryophyllales</taxon>
        <taxon>Cactineae</taxon>
        <taxon>Cactaceae</taxon>
        <taxon>Cactoideae</taxon>
        <taxon>Echinocereeae</taxon>
        <taxon>Carnegiea</taxon>
    </lineage>
</organism>
<comment type="caution">
    <text evidence="1">The sequence shown here is derived from an EMBL/GenBank/DDBJ whole genome shotgun (WGS) entry which is preliminary data.</text>
</comment>
<proteinExistence type="predicted"/>
<reference evidence="1" key="1">
    <citation type="submission" date="2022-04" db="EMBL/GenBank/DDBJ databases">
        <title>Carnegiea gigantea Genome sequencing and assembly v2.</title>
        <authorList>
            <person name="Copetti D."/>
            <person name="Sanderson M.J."/>
            <person name="Burquez A."/>
            <person name="Wojciechowski M.F."/>
        </authorList>
    </citation>
    <scope>NUCLEOTIDE SEQUENCE</scope>
    <source>
        <strain evidence="1">SGP5-SGP5p</strain>
        <tissue evidence="1">Aerial part</tissue>
    </source>
</reference>
<dbReference type="PANTHER" id="PTHR33710:SF78">
    <property type="entry name" value="ENDONUCLEASE_EXONUCLEASE_PHOSPHATASE DOMAIN-CONTAINING PROTEIN"/>
    <property type="match status" value="1"/>
</dbReference>
<dbReference type="Gene3D" id="3.60.10.10">
    <property type="entry name" value="Endonuclease/exonuclease/phosphatase"/>
    <property type="match status" value="1"/>
</dbReference>
<protein>
    <submittedName>
        <fullName evidence="1">Uncharacterized protein</fullName>
    </submittedName>
</protein>
<dbReference type="PANTHER" id="PTHR33710">
    <property type="entry name" value="BNAC02G09200D PROTEIN"/>
    <property type="match status" value="1"/>
</dbReference>
<dbReference type="EMBL" id="JAKOGI010002990">
    <property type="protein sequence ID" value="KAJ8420995.1"/>
    <property type="molecule type" value="Genomic_DNA"/>
</dbReference>
<gene>
    <name evidence="1" type="ORF">Cgig2_023909</name>
</gene>
<dbReference type="AlphaFoldDB" id="A0A9Q1JK15"/>
<sequence length="238" mass="27030">MAPMRPSTDVEGFITVRKKTTAPIMGHKGQLAPISVQNNALQSYHTVLKEGIPPMDRICSQNIWGLNWANKQEDQIAENIEEAWCILGDFNAALYIEDRIGGTEVQLHEVQSLDDCSTKCELQEYTWTNKTIWARIDRAFVNAYWYSLFDFCQVIYMVNTLSDHNALVMDFSWCPKPRPTFHFCDIWVRDPGFLPLITSIYSQLSHKNPITKLKGLESTAMQSKGRLGGCPVIVLTAP</sequence>